<evidence type="ECO:0000313" key="2">
    <source>
        <dbReference type="EMBL" id="AXH78026.1"/>
    </source>
</evidence>
<reference evidence="2 3" key="1">
    <citation type="submission" date="2018-07" db="EMBL/GenBank/DDBJ databases">
        <title>Uncovering a Universe of Circular DNA Viruses in Animal Metagenomes.</title>
        <authorList>
            <person name="Tisza M."/>
            <person name="Buck C."/>
            <person name="Pastrana D."/>
            <person name="Welch N."/>
            <person name="Peretti A."/>
        </authorList>
    </citation>
    <scope>NUCLEOTIDE SEQUENCE [LARGE SCALE GENOMIC DNA]</scope>
    <source>
        <strain evidence="2">Ctia23</strain>
    </source>
</reference>
<evidence type="ECO:0000313" key="3">
    <source>
        <dbReference type="Proteomes" id="UP000272745"/>
    </source>
</evidence>
<feature type="transmembrane region" description="Helical" evidence="1">
    <location>
        <begin position="57"/>
        <end position="76"/>
    </location>
</feature>
<name>A0A345N326_9VIRU</name>
<keyword evidence="1" id="KW-1133">Transmembrane helix</keyword>
<dbReference type="EMBL" id="MH617734">
    <property type="protein sequence ID" value="AXH78026.1"/>
    <property type="molecule type" value="Genomic_DNA"/>
</dbReference>
<accession>A0A345N326</accession>
<keyword evidence="3" id="KW-1185">Reference proteome</keyword>
<keyword evidence="1" id="KW-0472">Membrane</keyword>
<keyword evidence="1" id="KW-0812">Transmembrane</keyword>
<protein>
    <submittedName>
        <fullName evidence="2">Uncharacterized protein</fullName>
    </submittedName>
</protein>
<evidence type="ECO:0000256" key="1">
    <source>
        <dbReference type="SAM" id="Phobius"/>
    </source>
</evidence>
<proteinExistence type="predicted"/>
<organism evidence="2 3">
    <name type="scientific">Bacilladnaviridae sp. isolate ctia23</name>
    <dbReference type="NCBI Taxonomy" id="3070178"/>
    <lineage>
        <taxon>Viruses</taxon>
        <taxon>Monodnaviria</taxon>
        <taxon>Shotokuvirae</taxon>
        <taxon>Cressdnaviricota</taxon>
        <taxon>Arfiviricetes</taxon>
        <taxon>Baphyvirales</taxon>
        <taxon>Bacilladnaviridae</taxon>
        <taxon>Protobacilladnavirus</taxon>
        <taxon>Protobacilladnavirus snap</taxon>
    </lineage>
</organism>
<sequence length="101" mass="11512">MHAHLMVRSGGAAASLFLHRRCRLLLRSSSALHRTARGAARCPSLRSCFSSCHDLQFMFKLCVIYSIFFFMSLRWYKLFFMPSPPVAYLGSIRTPPKKATP</sequence>
<dbReference type="KEGG" id="vg:80521758"/>
<dbReference type="Proteomes" id="UP000272745">
    <property type="component" value="Segment"/>
</dbReference>